<feature type="compositionally biased region" description="Pro residues" evidence="7">
    <location>
        <begin position="923"/>
        <end position="932"/>
    </location>
</feature>
<dbReference type="Gene3D" id="3.30.450.20">
    <property type="entry name" value="PAS domain"/>
    <property type="match status" value="2"/>
</dbReference>
<keyword evidence="5" id="KW-0804">Transcription</keyword>
<reference evidence="11 12" key="1">
    <citation type="submission" date="2013-11" db="EMBL/GenBank/DDBJ databases">
        <title>Opisthorchis viverrini - life in the bile duct.</title>
        <authorList>
            <person name="Young N.D."/>
            <person name="Nagarajan N."/>
            <person name="Lin S.J."/>
            <person name="Korhonen P.K."/>
            <person name="Jex A.R."/>
            <person name="Hall R.S."/>
            <person name="Safavi-Hemami H."/>
            <person name="Kaewkong W."/>
            <person name="Bertrand D."/>
            <person name="Gao S."/>
            <person name="Seet Q."/>
            <person name="Wongkham S."/>
            <person name="Teh B.T."/>
            <person name="Wongkham C."/>
            <person name="Intapan P.M."/>
            <person name="Maleewong W."/>
            <person name="Yang X."/>
            <person name="Hu M."/>
            <person name="Wang Z."/>
            <person name="Hofmann A."/>
            <person name="Sternberg P.W."/>
            <person name="Tan P."/>
            <person name="Wang J."/>
            <person name="Gasser R.B."/>
        </authorList>
    </citation>
    <scope>NUCLEOTIDE SEQUENCE [LARGE SCALE GENOMIC DNA]</scope>
</reference>
<proteinExistence type="predicted"/>
<dbReference type="Pfam" id="PF14529">
    <property type="entry name" value="Exo_endo_phos_2"/>
    <property type="match status" value="1"/>
</dbReference>
<dbReference type="SUPFAM" id="SSF47459">
    <property type="entry name" value="HLH, helix-loop-helix DNA-binding domain"/>
    <property type="match status" value="1"/>
</dbReference>
<dbReference type="InterPro" id="IPR005135">
    <property type="entry name" value="Endo/exonuclease/phosphatase"/>
</dbReference>
<dbReference type="SUPFAM" id="SSF55785">
    <property type="entry name" value="PYP-like sensor domain (PAS domain)"/>
    <property type="match status" value="2"/>
</dbReference>
<dbReference type="PROSITE" id="PS50888">
    <property type="entry name" value="BHLH"/>
    <property type="match status" value="1"/>
</dbReference>
<dbReference type="InterPro" id="IPR043502">
    <property type="entry name" value="DNA/RNA_pol_sf"/>
</dbReference>
<evidence type="ECO:0000313" key="11">
    <source>
        <dbReference type="EMBL" id="KER29927.1"/>
    </source>
</evidence>
<evidence type="ECO:0000313" key="12">
    <source>
        <dbReference type="Proteomes" id="UP000054324"/>
    </source>
</evidence>
<keyword evidence="6" id="KW-0539">Nucleus</keyword>
<dbReference type="PANTHER" id="PTHR23042">
    <property type="entry name" value="CIRCADIAN PROTEIN CLOCK/ARNT/BMAL/PAS"/>
    <property type="match status" value="1"/>
</dbReference>
<dbReference type="CDD" id="cd00130">
    <property type="entry name" value="PAS"/>
    <property type="match status" value="2"/>
</dbReference>
<evidence type="ECO:0000256" key="7">
    <source>
        <dbReference type="SAM" id="MobiDB-lite"/>
    </source>
</evidence>
<feature type="region of interest" description="Disordered" evidence="7">
    <location>
        <begin position="1386"/>
        <end position="1410"/>
    </location>
</feature>
<evidence type="ECO:0000256" key="1">
    <source>
        <dbReference type="ARBA" id="ARBA00004123"/>
    </source>
</evidence>
<dbReference type="GO" id="GO:0005667">
    <property type="term" value="C:transcription regulator complex"/>
    <property type="evidence" value="ECO:0007669"/>
    <property type="project" value="InterPro"/>
</dbReference>
<dbReference type="STRING" id="6198.A0A074ZVK8"/>
<feature type="domain" description="PAS" evidence="8">
    <location>
        <begin position="829"/>
        <end position="893"/>
    </location>
</feature>
<keyword evidence="4" id="KW-0238">DNA-binding</keyword>
<keyword evidence="2" id="KW-0677">Repeat</keyword>
<dbReference type="GO" id="GO:0046983">
    <property type="term" value="F:protein dimerization activity"/>
    <property type="evidence" value="ECO:0007669"/>
    <property type="project" value="InterPro"/>
</dbReference>
<gene>
    <name evidence="11" type="ORF">T265_03519</name>
</gene>
<feature type="region of interest" description="Disordered" evidence="7">
    <location>
        <begin position="912"/>
        <end position="953"/>
    </location>
</feature>
<evidence type="ECO:0000259" key="9">
    <source>
        <dbReference type="PROSITE" id="PS50878"/>
    </source>
</evidence>
<dbReference type="GO" id="GO:0005634">
    <property type="term" value="C:nucleus"/>
    <property type="evidence" value="ECO:0007669"/>
    <property type="project" value="UniProtKB-SubCell"/>
</dbReference>
<dbReference type="InterPro" id="IPR036638">
    <property type="entry name" value="HLH_DNA-bd_sf"/>
</dbReference>
<dbReference type="InterPro" id="IPR036691">
    <property type="entry name" value="Endo/exonu/phosph_ase_sf"/>
</dbReference>
<evidence type="ECO:0008006" key="13">
    <source>
        <dbReference type="Google" id="ProtNLM"/>
    </source>
</evidence>
<dbReference type="Proteomes" id="UP000054324">
    <property type="component" value="Unassembled WGS sequence"/>
</dbReference>
<evidence type="ECO:0000256" key="2">
    <source>
        <dbReference type="ARBA" id="ARBA00022737"/>
    </source>
</evidence>
<dbReference type="FunFam" id="4.10.280.10:FF:000011">
    <property type="entry name" value="Aryl hydrocarbon receptor nuclear translocator 2"/>
    <property type="match status" value="1"/>
</dbReference>
<evidence type="ECO:0000256" key="6">
    <source>
        <dbReference type="ARBA" id="ARBA00023242"/>
    </source>
</evidence>
<dbReference type="GO" id="GO:0003824">
    <property type="term" value="F:catalytic activity"/>
    <property type="evidence" value="ECO:0007669"/>
    <property type="project" value="InterPro"/>
</dbReference>
<dbReference type="InterPro" id="IPR001067">
    <property type="entry name" value="Nuc_translocat"/>
</dbReference>
<sequence length="1701" mass="186992">MLGVTVRQLMSLSFCERESHCEIERRRRNKMTAYINELCEMVPTCSSLARKPDKLTILRMAVSHMKSIRGQTIESSAPGRVPKENPTFSHCLVGQTFESEARVRVPEQNPTSSHCLVGQTFESKAQGGVPQPNPLPRPGQPGSIICPRSSASTDVPPQPLPTAQANVAGPFDCQSSDRRALCSTLPTSLKQNNTFLNPRDPFYIGAFNVRTLCQIGKQAMLAETLYSLKIDVCCVSETRIQDPSVVLHLRTPRMNPALSHFSLRVSGDPEAMTRGMYGVGVALSPRAERALLDWIPVNSRLCAVRLSSSIKLNASRHKKRCLFVVSAYAPTDCSSDAEKDTFYRELSRLIRQAKSTDIVILAGDLNAQVGRLSSLESHLGGRFGVDARRTDNGDRLLQLCADHELFLASTNFQHKRSHRVTWRPPTTNQPWTQLDHVAISHRWRATIQDCRSFWGTPLDSDHAMVRARLTVRFPSGPRKSARNVPIHYLRRTAIAQQYRSELAQQLSTVKQYCGGSEHVDEAWQNVKGAILAAFSAACPTSPIRPQDHWMSSRSLSMIDARKAIPAGNEYDCARKSLIHQIVKSLRKGRVLWWTSKARGMEKAFATGNSRALYQLIRSTSPRKAKQPTMVVFLDLKAAFDSVDRQALWHCLWTKCVPHKFYNLIKALYANSRGRVKVYGKLSPEFTTSSGVRQGCPLSPFLFNFVIDTIMEDSLPASNACGVEVLPGPPLTDIEYADDIALLGSDPVALQTILNNLNNSASRFGMRFTPAKCKVLLQDWVGSNPSLMLADEPIEFRLVSCLLRYFIFLHQIGTGNTGVDGSYKPSFLSDQELKHLVLEAADGFLFVCQCDTGRIIYVSDSVTAVLNQTQSEWYQHTLYELCHPDDAEKICEQLTGNTMPAQGASIMGLTDRASNGSVKNCGPPATPHKPVTPPELKQGSTSNSDYASGRLGVSQPYTSPNSIPSSMASSVCQTRILDLKTGTVKKEGHQSHMRGGMGARRGFICRMRLGTIVHPSSQLEFGTGTPSSASSRIRWRPRQAFCLNSAGQPSYALVHVTGFVRPLTPTLNPSKPELHIPNGQVSGASVYPLFADTTCWPLRKISSLDRPLNNVVFHPLADGLIPDDSDFGHQGHDANGNCTSELEQPTDPQMPHCLVALGRLQINNRPDAVDLSPRRSHEFVTRHSADMRITFCDQRIKNVLGLDTDEVLGQLFTDLMPSSKDKGSFQDIFDRAWKFKGEVFSLLILLQGQVSSEPVSVRCNLFAFSNPFNDEVEYIVCTTTSLKALQSSASVSCGTAALRGNVISSGSESFSDAQADYETDPLTGHPRMILPFHPQLRSSTQYADSTIAEGSGYWRPPIESSNQFHPVFSSLSQPSPRDLLSRSHASNFLSQPGSELTRDHPSDTGSIDNGGERILDAANQACDTHLQPTATDNFVPVVECEYPSEPYSSHVVRGGTADRETVHQSLFYDAAMTHPTENNADPLNACQTSVLPGGCLIRASDSGMTRPSAICYLPSAPAGDSRGPDNTSLSPSRHLEYSSVTRPVATSDPYQPPGLDPSSRSSFYPRSPVPDSTTSSVFHNWYSSDFQPVHFPTSISSSSTTSDSYQQPLQTGLHASSVTGMSFNYPDANNTQRLHPQLLPIPSASNMAIENGLQPTPVQEPSSTYFEYFPCQQPAYTAQTPLSSTDEFRHLTSIHAATGDIS</sequence>
<keyword evidence="12" id="KW-1185">Reference proteome</keyword>
<dbReference type="SMART" id="SM00353">
    <property type="entry name" value="HLH"/>
    <property type="match status" value="1"/>
</dbReference>
<dbReference type="GeneID" id="20317706"/>
<dbReference type="InterPro" id="IPR035965">
    <property type="entry name" value="PAS-like_dom_sf"/>
</dbReference>
<accession>A0A074ZVK8</accession>
<dbReference type="SUPFAM" id="SSF56672">
    <property type="entry name" value="DNA/RNA polymerases"/>
    <property type="match status" value="1"/>
</dbReference>
<dbReference type="SMART" id="SM00091">
    <property type="entry name" value="PAS"/>
    <property type="match status" value="2"/>
</dbReference>
<dbReference type="InterPro" id="IPR000477">
    <property type="entry name" value="RT_dom"/>
</dbReference>
<evidence type="ECO:0000259" key="10">
    <source>
        <dbReference type="PROSITE" id="PS50888"/>
    </source>
</evidence>
<dbReference type="Pfam" id="PF00078">
    <property type="entry name" value="RVT_1"/>
    <property type="match status" value="1"/>
</dbReference>
<dbReference type="Gene3D" id="3.60.10.10">
    <property type="entry name" value="Endonuclease/exonuclease/phosphatase"/>
    <property type="match status" value="1"/>
</dbReference>
<dbReference type="PROSITE" id="PS50878">
    <property type="entry name" value="RT_POL"/>
    <property type="match status" value="1"/>
</dbReference>
<dbReference type="InterPro" id="IPR050933">
    <property type="entry name" value="Circadian_TF"/>
</dbReference>
<dbReference type="GO" id="GO:0003700">
    <property type="term" value="F:DNA-binding transcription factor activity"/>
    <property type="evidence" value="ECO:0007669"/>
    <property type="project" value="InterPro"/>
</dbReference>
<dbReference type="PROSITE" id="PS50112">
    <property type="entry name" value="PAS"/>
    <property type="match status" value="1"/>
</dbReference>
<name>A0A074ZVK8_OPIVI</name>
<dbReference type="OrthoDB" id="71302at2759"/>
<feature type="region of interest" description="Disordered" evidence="7">
    <location>
        <begin position="124"/>
        <end position="156"/>
    </location>
</feature>
<dbReference type="GO" id="GO:0005737">
    <property type="term" value="C:cytoplasm"/>
    <property type="evidence" value="ECO:0007669"/>
    <property type="project" value="InterPro"/>
</dbReference>
<feature type="domain" description="Reverse transcriptase" evidence="9">
    <location>
        <begin position="566"/>
        <end position="800"/>
    </location>
</feature>
<dbReference type="EMBL" id="KL596669">
    <property type="protein sequence ID" value="KER29927.1"/>
    <property type="molecule type" value="Genomic_DNA"/>
</dbReference>
<dbReference type="CDD" id="cd09076">
    <property type="entry name" value="L1-EN"/>
    <property type="match status" value="1"/>
</dbReference>
<evidence type="ECO:0000256" key="3">
    <source>
        <dbReference type="ARBA" id="ARBA00023015"/>
    </source>
</evidence>
<feature type="region of interest" description="Disordered" evidence="7">
    <location>
        <begin position="1515"/>
        <end position="1568"/>
    </location>
</feature>
<keyword evidence="3" id="KW-0805">Transcription regulation</keyword>
<evidence type="ECO:0000259" key="8">
    <source>
        <dbReference type="PROSITE" id="PS50112"/>
    </source>
</evidence>
<protein>
    <recommendedName>
        <fullName evidence="13">Helix-loop-helix DNA-binding domain protein</fullName>
    </recommendedName>
</protein>
<dbReference type="CTD" id="20317706"/>
<dbReference type="RefSeq" id="XP_009166295.1">
    <property type="nucleotide sequence ID" value="XM_009168031.1"/>
</dbReference>
<feature type="domain" description="BHLH" evidence="10">
    <location>
        <begin position="15"/>
        <end position="68"/>
    </location>
</feature>
<organism evidence="11 12">
    <name type="scientific">Opisthorchis viverrini</name>
    <name type="common">Southeast Asian liver fluke</name>
    <dbReference type="NCBI Taxonomy" id="6198"/>
    <lineage>
        <taxon>Eukaryota</taxon>
        <taxon>Metazoa</taxon>
        <taxon>Spiralia</taxon>
        <taxon>Lophotrochozoa</taxon>
        <taxon>Platyhelminthes</taxon>
        <taxon>Trematoda</taxon>
        <taxon>Digenea</taxon>
        <taxon>Opisthorchiida</taxon>
        <taxon>Opisthorchiata</taxon>
        <taxon>Opisthorchiidae</taxon>
        <taxon>Opisthorchis</taxon>
    </lineage>
</organism>
<evidence type="ECO:0000256" key="5">
    <source>
        <dbReference type="ARBA" id="ARBA00023163"/>
    </source>
</evidence>
<dbReference type="KEGG" id="ovi:T265_03519"/>
<dbReference type="InterPro" id="IPR011598">
    <property type="entry name" value="bHLH_dom"/>
</dbReference>
<dbReference type="Pfam" id="PF14598">
    <property type="entry name" value="PAS_11"/>
    <property type="match status" value="1"/>
</dbReference>
<comment type="subcellular location">
    <subcellularLocation>
        <location evidence="1">Nucleus</location>
    </subcellularLocation>
</comment>
<feature type="compositionally biased region" description="Low complexity" evidence="7">
    <location>
        <begin position="1556"/>
        <end position="1568"/>
    </location>
</feature>
<evidence type="ECO:0000256" key="4">
    <source>
        <dbReference type="ARBA" id="ARBA00023125"/>
    </source>
</evidence>
<dbReference type="Pfam" id="PF00010">
    <property type="entry name" value="HLH"/>
    <property type="match status" value="1"/>
</dbReference>
<dbReference type="SUPFAM" id="SSF56219">
    <property type="entry name" value="DNase I-like"/>
    <property type="match status" value="1"/>
</dbReference>
<dbReference type="InterPro" id="IPR000014">
    <property type="entry name" value="PAS"/>
</dbReference>
<dbReference type="CDD" id="cd18947">
    <property type="entry name" value="bHLH-PAS_ARNT"/>
    <property type="match status" value="1"/>
</dbReference>
<dbReference type="PRINTS" id="PR00785">
    <property type="entry name" value="NCTRNSLOCATR"/>
</dbReference>
<dbReference type="Gene3D" id="4.10.280.10">
    <property type="entry name" value="Helix-loop-helix DNA-binding domain"/>
    <property type="match status" value="1"/>
</dbReference>
<dbReference type="CDD" id="cd01650">
    <property type="entry name" value="RT_nLTR_like"/>
    <property type="match status" value="1"/>
</dbReference>
<dbReference type="GO" id="GO:0003677">
    <property type="term" value="F:DNA binding"/>
    <property type="evidence" value="ECO:0007669"/>
    <property type="project" value="UniProtKB-KW"/>
</dbReference>